<dbReference type="NCBIfam" id="NF033580">
    <property type="entry name" value="transpos_IS5_3"/>
    <property type="match status" value="1"/>
</dbReference>
<evidence type="ECO:0000256" key="1">
    <source>
        <dbReference type="SAM" id="MobiDB-lite"/>
    </source>
</evidence>
<dbReference type="PANTHER" id="PTHR30007">
    <property type="entry name" value="PHP DOMAIN PROTEIN"/>
    <property type="match status" value="1"/>
</dbReference>
<dbReference type="EMBL" id="JBHLSS010000074">
    <property type="protein sequence ID" value="MFC0710213.1"/>
    <property type="molecule type" value="Genomic_DNA"/>
</dbReference>
<evidence type="ECO:0000313" key="4">
    <source>
        <dbReference type="Proteomes" id="UP001589891"/>
    </source>
</evidence>
<gene>
    <name evidence="3" type="ORF">ACFFGX_11820</name>
</gene>
<name>A0ABV6SKZ7_AZOPA</name>
<protein>
    <submittedName>
        <fullName evidence="3">IS5 family transposase</fullName>
    </submittedName>
</protein>
<proteinExistence type="predicted"/>
<feature type="region of interest" description="Disordered" evidence="1">
    <location>
        <begin position="37"/>
        <end position="66"/>
    </location>
</feature>
<dbReference type="InterPro" id="IPR002559">
    <property type="entry name" value="Transposase_11"/>
</dbReference>
<reference evidence="3 4" key="1">
    <citation type="submission" date="2024-09" db="EMBL/GenBank/DDBJ databases">
        <authorList>
            <person name="Sun Q."/>
            <person name="Mori K."/>
        </authorList>
    </citation>
    <scope>NUCLEOTIDE SEQUENCE [LARGE SCALE GENOMIC DNA]</scope>
    <source>
        <strain evidence="3 4">NCAIM B.01794</strain>
    </source>
</reference>
<dbReference type="Pfam" id="PF01609">
    <property type="entry name" value="DDE_Tnp_1"/>
    <property type="match status" value="1"/>
</dbReference>
<organism evidence="3 4">
    <name type="scientific">Azorhizophilus paspali</name>
    <name type="common">Azotobacter paspali</name>
    <dbReference type="NCBI Taxonomy" id="69963"/>
    <lineage>
        <taxon>Bacteria</taxon>
        <taxon>Pseudomonadati</taxon>
        <taxon>Pseudomonadota</taxon>
        <taxon>Gammaproteobacteria</taxon>
        <taxon>Pseudomonadales</taxon>
        <taxon>Pseudomonadaceae</taxon>
        <taxon>Azorhizophilus</taxon>
    </lineage>
</organism>
<evidence type="ECO:0000259" key="2">
    <source>
        <dbReference type="Pfam" id="PF01609"/>
    </source>
</evidence>
<comment type="caution">
    <text evidence="3">The sequence shown here is derived from an EMBL/GenBank/DDBJ whole genome shotgun (WGS) entry which is preliminary data.</text>
</comment>
<evidence type="ECO:0000313" key="3">
    <source>
        <dbReference type="EMBL" id="MFC0710213.1"/>
    </source>
</evidence>
<accession>A0ABV6SKZ7</accession>
<keyword evidence="4" id="KW-1185">Reference proteome</keyword>
<dbReference type="Proteomes" id="UP001589891">
    <property type="component" value="Unassembled WGS sequence"/>
</dbReference>
<dbReference type="RefSeq" id="WP_376946031.1">
    <property type="nucleotide sequence ID" value="NZ_CP171449.1"/>
</dbReference>
<dbReference type="PANTHER" id="PTHR30007:SF1">
    <property type="entry name" value="BLR1914 PROTEIN"/>
    <property type="match status" value="1"/>
</dbReference>
<feature type="domain" description="Transposase IS4-like" evidence="2">
    <location>
        <begin position="111"/>
        <end position="271"/>
    </location>
</feature>
<sequence length="274" mass="30827">MVRKALLLGSVDVSPVLKLGFCHDRQKLSERYRLVPYPKPAGRHEGDPADPYSRLSPVRRSGALDTAQRRSRRMLPRCLGSWNSVFKRFARWCQPGVWDRLHSVLARDADLQHACIDSSVVHAHACAAGAACNTAAQEALGRSRGGFSSKIHVLTDALGLPIRFILTKGQAADISRAIPVMAGIATSALLADKGYDTNQLLAWLKERQIQAVIPARRNRIEQRSCDWHLYKERHVIECLFGKLKHYRRIITRYEKRASHFKGMLAFAAVLLWLS</sequence>